<feature type="region of interest" description="Disordered" evidence="1">
    <location>
        <begin position="1"/>
        <end position="71"/>
    </location>
</feature>
<reference evidence="2 3" key="1">
    <citation type="submission" date="2014-05" db="EMBL/GenBank/DDBJ databases">
        <title>Complete genome sequence of the Streptomyces mutabilis TRM45540.</title>
        <authorList>
            <person name="Luo X."/>
            <person name="Zhang L."/>
        </authorList>
    </citation>
    <scope>NUCLEOTIDE SEQUENCE [LARGE SCALE GENOMIC DNA]</scope>
    <source>
        <strain evidence="2 3">TRM45540</strain>
    </source>
</reference>
<dbReference type="AlphaFoldDB" id="A0A086MRS4"/>
<evidence type="ECO:0000313" key="3">
    <source>
        <dbReference type="Proteomes" id="UP000029095"/>
    </source>
</evidence>
<sequence length="71" mass="6723">MIRAGPDPPGGGGHGPGADLHGVVGAGCTDGRTDGQEAPTGTARTVLRPPHHRAAGPPGRAPLGAVSGSAS</sequence>
<evidence type="ECO:0000313" key="2">
    <source>
        <dbReference type="EMBL" id="KFG71592.1"/>
    </source>
</evidence>
<dbReference type="STRING" id="1915400.FM21_32895"/>
<evidence type="ECO:0000256" key="1">
    <source>
        <dbReference type="SAM" id="MobiDB-lite"/>
    </source>
</evidence>
<organism evidence="2 3">
    <name type="scientific">Streptomyces mutabilis</name>
    <dbReference type="NCBI Taxonomy" id="67332"/>
    <lineage>
        <taxon>Bacteria</taxon>
        <taxon>Bacillati</taxon>
        <taxon>Actinomycetota</taxon>
        <taxon>Actinomycetes</taxon>
        <taxon>Kitasatosporales</taxon>
        <taxon>Streptomycetaceae</taxon>
        <taxon>Streptomyces</taxon>
    </lineage>
</organism>
<gene>
    <name evidence="2" type="ORF">FM21_32895</name>
</gene>
<keyword evidence="3" id="KW-1185">Reference proteome</keyword>
<protein>
    <submittedName>
        <fullName evidence="2">Uncharacterized protein</fullName>
    </submittedName>
</protein>
<dbReference type="EMBL" id="JNFQ01000006">
    <property type="protein sequence ID" value="KFG71592.1"/>
    <property type="molecule type" value="Genomic_DNA"/>
</dbReference>
<dbReference type="HOGENOM" id="CLU_2738371_0_0_11"/>
<feature type="compositionally biased region" description="Low complexity" evidence="1">
    <location>
        <begin position="55"/>
        <end position="65"/>
    </location>
</feature>
<proteinExistence type="predicted"/>
<name>A0A086MRS4_9ACTN</name>
<accession>A0A086MRS4</accession>
<comment type="caution">
    <text evidence="2">The sequence shown here is derived from an EMBL/GenBank/DDBJ whole genome shotgun (WGS) entry which is preliminary data.</text>
</comment>
<dbReference type="Proteomes" id="UP000029095">
    <property type="component" value="Unassembled WGS sequence"/>
</dbReference>